<dbReference type="PANTHER" id="PTHR33064">
    <property type="entry name" value="POL PROTEIN"/>
    <property type="match status" value="1"/>
</dbReference>
<name>A0A484GGB3_SOUCH</name>
<keyword evidence="4" id="KW-1185">Reference proteome</keyword>
<dbReference type="SUPFAM" id="SSF56672">
    <property type="entry name" value="DNA/RNA polymerases"/>
    <property type="match status" value="1"/>
</dbReference>
<proteinExistence type="inferred from homology"/>
<feature type="domain" description="Reverse transcriptase" evidence="2">
    <location>
        <begin position="8"/>
        <end position="105"/>
    </location>
</feature>
<protein>
    <recommendedName>
        <fullName evidence="2">Reverse transcriptase domain-containing protein</fullName>
    </recommendedName>
</protein>
<dbReference type="InterPro" id="IPR043128">
    <property type="entry name" value="Rev_trsase/Diguanyl_cyclase"/>
</dbReference>
<dbReference type="Pfam" id="PF00078">
    <property type="entry name" value="RVT_1"/>
    <property type="match status" value="1"/>
</dbReference>
<dbReference type="Gene3D" id="3.10.10.10">
    <property type="entry name" value="HIV Type 1 Reverse Transcriptase, subunit A, domain 1"/>
    <property type="match status" value="1"/>
</dbReference>
<evidence type="ECO:0000313" key="3">
    <source>
        <dbReference type="EMBL" id="TEA34817.1"/>
    </source>
</evidence>
<feature type="non-terminal residue" evidence="3">
    <location>
        <position position="1"/>
    </location>
</feature>
<dbReference type="AlphaFoldDB" id="A0A484GGB3"/>
<dbReference type="PANTHER" id="PTHR33064:SF36">
    <property type="entry name" value="CCHC-TYPE DOMAIN-CONTAINING PROTEIN"/>
    <property type="match status" value="1"/>
</dbReference>
<dbReference type="InterPro" id="IPR000477">
    <property type="entry name" value="RT_dom"/>
</dbReference>
<accession>A0A484GGB3</accession>
<comment type="caution">
    <text evidence="3">The sequence shown here is derived from an EMBL/GenBank/DDBJ whole genome shotgun (WGS) entry which is preliminary data.</text>
</comment>
<dbReference type="Gene3D" id="3.30.70.270">
    <property type="match status" value="1"/>
</dbReference>
<dbReference type="InterPro" id="IPR051320">
    <property type="entry name" value="Viral_Replic_Matur_Polypro"/>
</dbReference>
<evidence type="ECO:0000259" key="2">
    <source>
        <dbReference type="Pfam" id="PF00078"/>
    </source>
</evidence>
<feature type="non-terminal residue" evidence="3">
    <location>
        <position position="109"/>
    </location>
</feature>
<evidence type="ECO:0000313" key="4">
    <source>
        <dbReference type="Proteomes" id="UP000295264"/>
    </source>
</evidence>
<evidence type="ECO:0000256" key="1">
    <source>
        <dbReference type="ARBA" id="ARBA00010879"/>
    </source>
</evidence>
<gene>
    <name evidence="3" type="ORF">DBR06_SOUSAS17810004</name>
</gene>
<comment type="similarity">
    <text evidence="1">Belongs to the beta type-B retroviral polymerase family. HERV class-II K(HML-2) pol subfamily.</text>
</comment>
<reference evidence="3 4" key="1">
    <citation type="journal article" date="2018" name="Genomics">
        <title>Molecular footprints of inshore aquatic adaptation in Indo-Pacific humpback dolphin (Sousa chinensis).</title>
        <authorList>
            <person name="Ming Y."/>
            <person name="Jian J."/>
            <person name="Yu F."/>
            <person name="Yu X."/>
            <person name="Wang J."/>
            <person name="Liu W."/>
        </authorList>
    </citation>
    <scope>NUCLEOTIDE SEQUENCE [LARGE SCALE GENOMIC DNA]</scope>
    <source>
        <strain evidence="3">MY-2018</strain>
        <tissue evidence="3">Skin</tissue>
    </source>
</reference>
<dbReference type="EMBL" id="QWLN02008489">
    <property type="protein sequence ID" value="TEA34817.1"/>
    <property type="molecule type" value="Genomic_DNA"/>
</dbReference>
<dbReference type="InterPro" id="IPR043502">
    <property type="entry name" value="DNA/RNA_pol_sf"/>
</dbReference>
<organism evidence="3 4">
    <name type="scientific">Sousa chinensis</name>
    <name type="common">Indo-pacific humpbacked dolphin</name>
    <name type="synonym">Steno chinensis</name>
    <dbReference type="NCBI Taxonomy" id="103600"/>
    <lineage>
        <taxon>Eukaryota</taxon>
        <taxon>Metazoa</taxon>
        <taxon>Chordata</taxon>
        <taxon>Craniata</taxon>
        <taxon>Vertebrata</taxon>
        <taxon>Euteleostomi</taxon>
        <taxon>Mammalia</taxon>
        <taxon>Eutheria</taxon>
        <taxon>Laurasiatheria</taxon>
        <taxon>Artiodactyla</taxon>
        <taxon>Whippomorpha</taxon>
        <taxon>Cetacea</taxon>
        <taxon>Odontoceti</taxon>
        <taxon>Delphinidae</taxon>
        <taxon>Sousa</taxon>
    </lineage>
</organism>
<sequence>NTPILSIKNQSSEHRFVQDVRAVNEVLIPFYLIAPNPYTLLTQVPENANWFTVLDLKDTFFCTPLHPDSQYLFAFEWTDPDTHNTSQLAWTVLTQGFRDSPQLFGNALA</sequence>
<dbReference type="Proteomes" id="UP000295264">
    <property type="component" value="Unassembled WGS sequence"/>
</dbReference>